<dbReference type="STRING" id="1227498.C492_05937"/>
<dbReference type="AlphaFoldDB" id="L9XRA3"/>
<keyword evidence="2" id="KW-1185">Reference proteome</keyword>
<accession>L9XRA3</accession>
<sequence length="202" mass="22010">MTGALPRLEGVLELYAAAVDRYGTDRFTAAQARRELPVDASSRLLELAVAYGLLEFDGDGDAYAVRIEPDAPIEEWRSSAIERAERLRTAAIDRTDGNGRAEDGVETLTRGSRRFASVAVGDDPSLEPVVERLAALPLEEFAGVVLRSPGEGASAVQRLADRLCEPSITDETGLEGRFRKEATDVVGADKNDLEFRLFLERT</sequence>
<dbReference type="OrthoDB" id="204222at2157"/>
<proteinExistence type="predicted"/>
<dbReference type="Proteomes" id="UP000011531">
    <property type="component" value="Unassembled WGS sequence"/>
</dbReference>
<organism evidence="1 2">
    <name type="scientific">Natronococcus jeotgali DSM 18795</name>
    <dbReference type="NCBI Taxonomy" id="1227498"/>
    <lineage>
        <taxon>Archaea</taxon>
        <taxon>Methanobacteriati</taxon>
        <taxon>Methanobacteriota</taxon>
        <taxon>Stenosarchaea group</taxon>
        <taxon>Halobacteria</taxon>
        <taxon>Halobacteriales</taxon>
        <taxon>Natrialbaceae</taxon>
        <taxon>Natronococcus</taxon>
    </lineage>
</organism>
<gene>
    <name evidence="1" type="ORF">C492_05937</name>
</gene>
<evidence type="ECO:0000313" key="1">
    <source>
        <dbReference type="EMBL" id="ELY64037.1"/>
    </source>
</evidence>
<dbReference type="EMBL" id="AOIA01000034">
    <property type="protein sequence ID" value="ELY64037.1"/>
    <property type="molecule type" value="Genomic_DNA"/>
</dbReference>
<comment type="caution">
    <text evidence="1">The sequence shown here is derived from an EMBL/GenBank/DDBJ whole genome shotgun (WGS) entry which is preliminary data.</text>
</comment>
<name>L9XRA3_9EURY</name>
<evidence type="ECO:0000313" key="2">
    <source>
        <dbReference type="Proteomes" id="UP000011531"/>
    </source>
</evidence>
<protein>
    <submittedName>
        <fullName evidence="1">Uncharacterized protein</fullName>
    </submittedName>
</protein>
<reference evidence="1 2" key="1">
    <citation type="journal article" date="2014" name="PLoS Genet.">
        <title>Phylogenetically driven sequencing of extremely halophilic archaea reveals strategies for static and dynamic osmo-response.</title>
        <authorList>
            <person name="Becker E.A."/>
            <person name="Seitzer P.M."/>
            <person name="Tritt A."/>
            <person name="Larsen D."/>
            <person name="Krusor M."/>
            <person name="Yao A.I."/>
            <person name="Wu D."/>
            <person name="Madern D."/>
            <person name="Eisen J.A."/>
            <person name="Darling A.E."/>
            <person name="Facciotti M.T."/>
        </authorList>
    </citation>
    <scope>NUCLEOTIDE SEQUENCE [LARGE SCALE GENOMIC DNA]</scope>
    <source>
        <strain evidence="1 2">DSM 18795</strain>
    </source>
</reference>
<dbReference type="RefSeq" id="WP_008421356.1">
    <property type="nucleotide sequence ID" value="NZ_AOIA01000034.1"/>
</dbReference>